<dbReference type="InterPro" id="IPR014974">
    <property type="entry name" value="DUF1833"/>
</dbReference>
<evidence type="ECO:0000313" key="2">
    <source>
        <dbReference type="Proteomes" id="UP000234881"/>
    </source>
</evidence>
<dbReference type="Pfam" id="PF08875">
    <property type="entry name" value="DUF1833"/>
    <property type="match status" value="1"/>
</dbReference>
<protein>
    <submittedName>
        <fullName evidence="1">Transcriptional regulator</fullName>
    </submittedName>
</protein>
<dbReference type="EMBL" id="PKUQ01000001">
    <property type="protein sequence ID" value="PLW79066.1"/>
    <property type="molecule type" value="Genomic_DNA"/>
</dbReference>
<keyword evidence="2" id="KW-1185">Reference proteome</keyword>
<name>A0A2N5XX33_9HYPH</name>
<reference evidence="1 2" key="1">
    <citation type="submission" date="2018-01" db="EMBL/GenBank/DDBJ databases">
        <title>The draft genome sequence of Cohaesibacter sp. H1304.</title>
        <authorList>
            <person name="Wang N.-N."/>
            <person name="Du Z.-J."/>
        </authorList>
    </citation>
    <scope>NUCLEOTIDE SEQUENCE [LARGE SCALE GENOMIC DNA]</scope>
    <source>
        <strain evidence="1 2">H1304</strain>
    </source>
</reference>
<dbReference type="RefSeq" id="WP_101532148.1">
    <property type="nucleotide sequence ID" value="NZ_PKUQ01000001.1"/>
</dbReference>
<organism evidence="1 2">
    <name type="scientific">Cohaesibacter celericrescens</name>
    <dbReference type="NCBI Taxonomy" id="2067669"/>
    <lineage>
        <taxon>Bacteria</taxon>
        <taxon>Pseudomonadati</taxon>
        <taxon>Pseudomonadota</taxon>
        <taxon>Alphaproteobacteria</taxon>
        <taxon>Hyphomicrobiales</taxon>
        <taxon>Cohaesibacteraceae</taxon>
    </lineage>
</organism>
<evidence type="ECO:0000313" key="1">
    <source>
        <dbReference type="EMBL" id="PLW79066.1"/>
    </source>
</evidence>
<gene>
    <name evidence="1" type="ORF">C0081_02210</name>
</gene>
<accession>A0A2N5XX33</accession>
<proteinExistence type="predicted"/>
<sequence>MSDNQLSAAIEEAYASAPADQVILHTLEIYHPTFEDGPIYLVQNHTDVETWRAQGDGAAQSFIDGLDDDVLDQVGFVGKIESGAARNADQYVAFIALAFELDLPEKDTSPSPELSVRLDNASLLVTDALKDAATSQVVTKIIYRPYLASDMLGPQMDPPLTMDLVHAAASGSSVVARATVLNISNLSFPNWRYDVDRSPSLA</sequence>
<dbReference type="AlphaFoldDB" id="A0A2N5XX33"/>
<comment type="caution">
    <text evidence="1">The sequence shown here is derived from an EMBL/GenBank/DDBJ whole genome shotgun (WGS) entry which is preliminary data.</text>
</comment>
<dbReference type="OrthoDB" id="7338622at2"/>
<dbReference type="Proteomes" id="UP000234881">
    <property type="component" value="Unassembled WGS sequence"/>
</dbReference>